<reference evidence="2" key="2">
    <citation type="submission" date="2018-05" db="EMBL/GenBank/DDBJ databases">
        <title>OmerRS3 (Oryza meridionalis Reference Sequence Version 3).</title>
        <authorList>
            <person name="Zhang J."/>
            <person name="Kudrna D."/>
            <person name="Lee S."/>
            <person name="Talag J."/>
            <person name="Welchert J."/>
            <person name="Wing R.A."/>
        </authorList>
    </citation>
    <scope>NUCLEOTIDE SEQUENCE [LARGE SCALE GENOMIC DNA]</scope>
    <source>
        <strain evidence="2">cv. OR44</strain>
    </source>
</reference>
<reference evidence="2" key="1">
    <citation type="submission" date="2015-04" db="UniProtKB">
        <authorList>
            <consortium name="EnsemblPlants"/>
        </authorList>
    </citation>
    <scope>IDENTIFICATION</scope>
</reference>
<feature type="region of interest" description="Disordered" evidence="1">
    <location>
        <begin position="1"/>
        <end position="52"/>
    </location>
</feature>
<organism evidence="2">
    <name type="scientific">Oryza meridionalis</name>
    <dbReference type="NCBI Taxonomy" id="40149"/>
    <lineage>
        <taxon>Eukaryota</taxon>
        <taxon>Viridiplantae</taxon>
        <taxon>Streptophyta</taxon>
        <taxon>Embryophyta</taxon>
        <taxon>Tracheophyta</taxon>
        <taxon>Spermatophyta</taxon>
        <taxon>Magnoliopsida</taxon>
        <taxon>Liliopsida</taxon>
        <taxon>Poales</taxon>
        <taxon>Poaceae</taxon>
        <taxon>BOP clade</taxon>
        <taxon>Oryzoideae</taxon>
        <taxon>Oryzeae</taxon>
        <taxon>Oryzinae</taxon>
        <taxon>Oryza</taxon>
    </lineage>
</organism>
<proteinExistence type="predicted"/>
<protein>
    <submittedName>
        <fullName evidence="2">Uncharacterized protein</fullName>
    </submittedName>
</protein>
<evidence type="ECO:0000256" key="1">
    <source>
        <dbReference type="SAM" id="MobiDB-lite"/>
    </source>
</evidence>
<keyword evidence="3" id="KW-1185">Reference proteome</keyword>
<evidence type="ECO:0000313" key="2">
    <source>
        <dbReference type="EnsemblPlants" id="OMERI04G00960.1"/>
    </source>
</evidence>
<name>A0A0E0DA72_9ORYZ</name>
<dbReference type="Gramene" id="OMERI04G00960.1">
    <property type="protein sequence ID" value="OMERI04G00960.1"/>
    <property type="gene ID" value="OMERI04G00960"/>
</dbReference>
<feature type="compositionally biased region" description="Basic and acidic residues" evidence="1">
    <location>
        <begin position="11"/>
        <end position="22"/>
    </location>
</feature>
<dbReference type="HOGENOM" id="CLU_1698301_0_0_1"/>
<dbReference type="Proteomes" id="UP000008021">
    <property type="component" value="Chromosome 4"/>
</dbReference>
<sequence length="155" mass="16024">MQQGRGTARPTGKERRRGEGAAKRVARPTGNERRGRGVQRQGKVASAGVRGDGEAAATAAACAAGMGSGGPDDSTPLGLIVGGGFGWGRHVAGFLSLACELVSSVDLFIGVDIDDEGEGIRLYLLRLPRWPQPCAAIADARRQRLDGGVVESIST</sequence>
<dbReference type="EnsemblPlants" id="OMERI04G00960.1">
    <property type="protein sequence ID" value="OMERI04G00960.1"/>
    <property type="gene ID" value="OMERI04G00960"/>
</dbReference>
<accession>A0A0E0DA72</accession>
<evidence type="ECO:0000313" key="3">
    <source>
        <dbReference type="Proteomes" id="UP000008021"/>
    </source>
</evidence>
<dbReference type="AlphaFoldDB" id="A0A0E0DA72"/>